<keyword evidence="14" id="KW-1185">Reference proteome</keyword>
<gene>
    <name evidence="13" type="ordered locus">VIT_15s0048g01130</name>
</gene>
<dbReference type="CDD" id="cd04852">
    <property type="entry name" value="Peptidases_S8_3"/>
    <property type="match status" value="1"/>
</dbReference>
<dbReference type="SMR" id="F6I361"/>
<dbReference type="Pfam" id="PF00082">
    <property type="entry name" value="Peptidase_S8"/>
    <property type="match status" value="1"/>
</dbReference>
<dbReference type="InterPro" id="IPR015500">
    <property type="entry name" value="Peptidase_S8_subtilisin-rel"/>
</dbReference>
<evidence type="ECO:0000259" key="11">
    <source>
        <dbReference type="Pfam" id="PF05922"/>
    </source>
</evidence>
<reference evidence="14" key="1">
    <citation type="journal article" date="2007" name="Nature">
        <title>The grapevine genome sequence suggests ancestral hexaploidization in major angiosperm phyla.</title>
        <authorList>
            <consortium name="The French-Italian Public Consortium for Grapevine Genome Characterization."/>
            <person name="Jaillon O."/>
            <person name="Aury J.-M."/>
            <person name="Noel B."/>
            <person name="Policriti A."/>
            <person name="Clepet C."/>
            <person name="Casagrande A."/>
            <person name="Choisne N."/>
            <person name="Aubourg S."/>
            <person name="Vitulo N."/>
            <person name="Jubin C."/>
            <person name="Vezzi A."/>
            <person name="Legeai F."/>
            <person name="Hugueney P."/>
            <person name="Dasilva C."/>
            <person name="Horner D."/>
            <person name="Mica E."/>
            <person name="Jublot D."/>
            <person name="Poulain J."/>
            <person name="Bruyere C."/>
            <person name="Billault A."/>
            <person name="Segurens B."/>
            <person name="Gouyvenoux M."/>
            <person name="Ugarte E."/>
            <person name="Cattonaro F."/>
            <person name="Anthouard V."/>
            <person name="Vico V."/>
            <person name="Del Fabbro C."/>
            <person name="Alaux M."/>
            <person name="Di Gaspero G."/>
            <person name="Dumas V."/>
            <person name="Felice N."/>
            <person name="Paillard S."/>
            <person name="Juman I."/>
            <person name="Moroldo M."/>
            <person name="Scalabrin S."/>
            <person name="Canaguier A."/>
            <person name="Le Clainche I."/>
            <person name="Malacrida G."/>
            <person name="Durand E."/>
            <person name="Pesole G."/>
            <person name="Laucou V."/>
            <person name="Chatelet P."/>
            <person name="Merdinoglu D."/>
            <person name="Delledonne M."/>
            <person name="Pezzotti M."/>
            <person name="Lecharny A."/>
            <person name="Scarpelli C."/>
            <person name="Artiguenave F."/>
            <person name="Pe M.E."/>
            <person name="Valle G."/>
            <person name="Morgante M."/>
            <person name="Caboche M."/>
            <person name="Adam-Blondon A.-F."/>
            <person name="Weissenbach J."/>
            <person name="Quetier F."/>
            <person name="Wincker P."/>
        </authorList>
    </citation>
    <scope>NUCLEOTIDE SEQUENCE [LARGE SCALE GENOMIC DNA]</scope>
    <source>
        <strain evidence="14">cv. Pinot noir / PN40024</strain>
    </source>
</reference>
<keyword evidence="8" id="KW-0472">Membrane</keyword>
<keyword evidence="3" id="KW-0732">Signal</keyword>
<dbReference type="FunFam" id="2.60.40.2310:FF:000001">
    <property type="entry name" value="Subtilisin-like protease SBT1.5"/>
    <property type="match status" value="1"/>
</dbReference>
<keyword evidence="8" id="KW-1133">Transmembrane helix</keyword>
<dbReference type="EMBL" id="FN596739">
    <property type="protein sequence ID" value="CCB61378.1"/>
    <property type="molecule type" value="Genomic_DNA"/>
</dbReference>
<evidence type="ECO:0000256" key="5">
    <source>
        <dbReference type="ARBA" id="ARBA00022825"/>
    </source>
</evidence>
<organism evidence="13 14">
    <name type="scientific">Vitis vinifera</name>
    <name type="common">Grape</name>
    <dbReference type="NCBI Taxonomy" id="29760"/>
    <lineage>
        <taxon>Eukaryota</taxon>
        <taxon>Viridiplantae</taxon>
        <taxon>Streptophyta</taxon>
        <taxon>Embryophyta</taxon>
        <taxon>Tracheophyta</taxon>
        <taxon>Spermatophyta</taxon>
        <taxon>Magnoliopsida</taxon>
        <taxon>eudicotyledons</taxon>
        <taxon>Gunneridae</taxon>
        <taxon>Pentapetalae</taxon>
        <taxon>rosids</taxon>
        <taxon>Vitales</taxon>
        <taxon>Vitaceae</taxon>
        <taxon>Viteae</taxon>
        <taxon>Vitis</taxon>
    </lineage>
</organism>
<dbReference type="InterPro" id="IPR023828">
    <property type="entry name" value="Peptidase_S8_Ser-AS"/>
</dbReference>
<dbReference type="Gene3D" id="3.50.30.30">
    <property type="match status" value="1"/>
</dbReference>
<feature type="active site" description="Charge relay system" evidence="6 7">
    <location>
        <position position="273"/>
    </location>
</feature>
<accession>F6I361</accession>
<dbReference type="HOGENOM" id="CLU_000625_4_6_1"/>
<name>F6I361_VITVI</name>
<feature type="domain" description="Subtilisin-like protease fibronectin type-III" evidence="12">
    <location>
        <begin position="716"/>
        <end position="818"/>
    </location>
</feature>
<dbReference type="GO" id="GO:0006508">
    <property type="term" value="P:proteolysis"/>
    <property type="evidence" value="ECO:0000318"/>
    <property type="project" value="GO_Central"/>
</dbReference>
<dbReference type="OrthoDB" id="206201at2759"/>
<feature type="domain" description="Peptidase S8/S53" evidence="9">
    <location>
        <begin position="193"/>
        <end position="645"/>
    </location>
</feature>
<dbReference type="PROSITE" id="PS00138">
    <property type="entry name" value="SUBTILASE_SER"/>
    <property type="match status" value="1"/>
</dbReference>
<dbReference type="Gene3D" id="3.30.70.80">
    <property type="entry name" value="Peptidase S8 propeptide/proteinase inhibitor I9"/>
    <property type="match status" value="1"/>
</dbReference>
<dbReference type="Pfam" id="PF05922">
    <property type="entry name" value="Inhibitor_I9"/>
    <property type="match status" value="1"/>
</dbReference>
<dbReference type="InterPro" id="IPR037045">
    <property type="entry name" value="S8pro/Inhibitor_I9_sf"/>
</dbReference>
<keyword evidence="5 7" id="KW-0720">Serine protease</keyword>
<dbReference type="ExpressionAtlas" id="F6I361">
    <property type="expression patterns" value="baseline"/>
</dbReference>
<protein>
    <recommendedName>
        <fullName evidence="15">Subtilisin-like protease SBT1.1</fullName>
    </recommendedName>
</protein>
<dbReference type="Proteomes" id="UP000009183">
    <property type="component" value="Chromosome 15"/>
</dbReference>
<feature type="transmembrane region" description="Helical" evidence="8">
    <location>
        <begin position="55"/>
        <end position="74"/>
    </location>
</feature>
<comment type="similarity">
    <text evidence="1 7">Belongs to the peptidase S8 family.</text>
</comment>
<feature type="active site" description="Charge relay system" evidence="6 7">
    <location>
        <position position="200"/>
    </location>
</feature>
<sequence length="829" mass="88410">MYTLHLKMWEKFTSLQNKYIPTRLASTYLSIILTNSLDIMSLLIHILLFQTGTTMFRTSFLLLAFMAAATSIASTDKQTYVVHMDKAKITALRLALGDSKKWYEAVVDSIIELSTQDEEEETSPPQLLYTYETAMTGFAAKLSIKQLQALDKVEGFLSAVPDELLSLHTTHSPQFLGLHKGKGLWSTHNLATDVIIGIIDSGIWPEHVSFHDWGMSPVPSKWKGACEEGTKFTSSNCNKKLIGARAFFKGYEARAGRINETVDYRSARDSQGHGTHTASTAAGDMVAGASIFGMAKGSASGMMYTSRIAAYKVCYIQGCANSDILAAIDQAVSDGVDILSLSLGGASRPYYSDSLAIASFGAVQNGVLVSCSAGNSGPSSSTVSNSAPWIMTIAASSLDRSFPTIVKLGNGETYHGASLYSGKPTHKLLLAYGETAGSQGAEYCTMGTLSPDLIKGKIVVCQRGINGRVQKGEQVRMAGGAGMLLLNTEDQGEELIADAHILPATSLGASAAKSIIKYASSRNPTASIVFQGTVYGNPAPVMAAFSSRGPASEGPYVIKPDVTAPGVNILASWPPTVSPTRLNTDNRSVLFNIVSGTSMSCPHVSGLAALLKAVHKDWSPAAIKSALMTTAYTLDNKRASISDMGSGGSPATPFACGSGHVNPEKASDPGLIYDITTDDYLNHLCSLNYTSSQIALVSRGISFTCPNDTLHLQPGDLNYPSLAVLFNGNAQNNSATYKRTVTNVGQPTSTYVAQVQEPDGVSVMVEPSVLKFRKFNQRLSYKVSFVAMGAASASVPSSSFGSLVWVSKKHRVRSPIAITWQSKDKGVFY</sequence>
<dbReference type="InParanoid" id="F6I361"/>
<dbReference type="Pfam" id="PF02225">
    <property type="entry name" value="PA"/>
    <property type="match status" value="1"/>
</dbReference>
<dbReference type="Gene3D" id="2.60.40.2310">
    <property type="match status" value="1"/>
</dbReference>
<evidence type="ECO:0000256" key="4">
    <source>
        <dbReference type="ARBA" id="ARBA00022801"/>
    </source>
</evidence>
<keyword evidence="8" id="KW-0812">Transmembrane</keyword>
<dbReference type="Gene3D" id="3.40.50.200">
    <property type="entry name" value="Peptidase S8/S53 domain"/>
    <property type="match status" value="1"/>
</dbReference>
<dbReference type="InterPro" id="IPR034197">
    <property type="entry name" value="Peptidases_S8_3"/>
</dbReference>
<dbReference type="PANTHER" id="PTHR10795">
    <property type="entry name" value="PROPROTEIN CONVERTASE SUBTILISIN/KEXIN"/>
    <property type="match status" value="1"/>
</dbReference>
<feature type="domain" description="PA" evidence="10">
    <location>
        <begin position="450"/>
        <end position="515"/>
    </location>
</feature>
<dbReference type="InterPro" id="IPR010259">
    <property type="entry name" value="S8pro/Inhibitor_I9"/>
</dbReference>
<dbReference type="AlphaFoldDB" id="F6I361"/>
<evidence type="ECO:0000256" key="8">
    <source>
        <dbReference type="SAM" id="Phobius"/>
    </source>
</evidence>
<evidence type="ECO:0008006" key="15">
    <source>
        <dbReference type="Google" id="ProtNLM"/>
    </source>
</evidence>
<dbReference type="FunFam" id="3.40.50.200:FF:000006">
    <property type="entry name" value="Subtilisin-like protease SBT1.5"/>
    <property type="match status" value="1"/>
</dbReference>
<evidence type="ECO:0000259" key="10">
    <source>
        <dbReference type="Pfam" id="PF02225"/>
    </source>
</evidence>
<evidence type="ECO:0000256" key="3">
    <source>
        <dbReference type="ARBA" id="ARBA00022729"/>
    </source>
</evidence>
<feature type="transmembrane region" description="Helical" evidence="8">
    <location>
        <begin position="28"/>
        <end position="48"/>
    </location>
</feature>
<evidence type="ECO:0000313" key="14">
    <source>
        <dbReference type="Proteomes" id="UP000009183"/>
    </source>
</evidence>
<dbReference type="GO" id="GO:0004252">
    <property type="term" value="F:serine-type endopeptidase activity"/>
    <property type="evidence" value="ECO:0000318"/>
    <property type="project" value="GO_Central"/>
</dbReference>
<feature type="active site" description="Charge relay system" evidence="6 7">
    <location>
        <position position="598"/>
    </location>
</feature>
<keyword evidence="4 7" id="KW-0378">Hydrolase</keyword>
<dbReference type="PaxDb" id="29760-VIT_15s0048g01130.t01"/>
<evidence type="ECO:0000313" key="13">
    <source>
        <dbReference type="EMBL" id="CCB61378.1"/>
    </source>
</evidence>
<dbReference type="InterPro" id="IPR000209">
    <property type="entry name" value="Peptidase_S8/S53_dom"/>
</dbReference>
<dbReference type="Pfam" id="PF17766">
    <property type="entry name" value="fn3_6"/>
    <property type="match status" value="1"/>
</dbReference>
<evidence type="ECO:0000259" key="9">
    <source>
        <dbReference type="Pfam" id="PF00082"/>
    </source>
</evidence>
<evidence type="ECO:0000256" key="2">
    <source>
        <dbReference type="ARBA" id="ARBA00022670"/>
    </source>
</evidence>
<dbReference type="FunCoup" id="F6I361">
    <property type="interactions" value="4"/>
</dbReference>
<evidence type="ECO:0000256" key="1">
    <source>
        <dbReference type="ARBA" id="ARBA00011073"/>
    </source>
</evidence>
<dbReference type="CDD" id="cd02120">
    <property type="entry name" value="PA_subtilisin_like"/>
    <property type="match status" value="1"/>
</dbReference>
<dbReference type="InterPro" id="IPR036852">
    <property type="entry name" value="Peptidase_S8/S53_dom_sf"/>
</dbReference>
<dbReference type="GO" id="GO:0005576">
    <property type="term" value="C:extracellular region"/>
    <property type="evidence" value="ECO:0000318"/>
    <property type="project" value="GO_Central"/>
</dbReference>
<dbReference type="eggNOG" id="ENOG502QPRW">
    <property type="taxonomic scope" value="Eukaryota"/>
</dbReference>
<evidence type="ECO:0000259" key="12">
    <source>
        <dbReference type="Pfam" id="PF17766"/>
    </source>
</evidence>
<dbReference type="PRINTS" id="PR00723">
    <property type="entry name" value="SUBTILISIN"/>
</dbReference>
<proteinExistence type="inferred from homology"/>
<evidence type="ECO:0000256" key="7">
    <source>
        <dbReference type="PROSITE-ProRule" id="PRU01240"/>
    </source>
</evidence>
<dbReference type="InterPro" id="IPR041469">
    <property type="entry name" value="Subtilisin-like_FN3"/>
</dbReference>
<dbReference type="SUPFAM" id="SSF52743">
    <property type="entry name" value="Subtilisin-like"/>
    <property type="match status" value="1"/>
</dbReference>
<keyword evidence="2 7" id="KW-0645">Protease</keyword>
<evidence type="ECO:0000256" key="6">
    <source>
        <dbReference type="PIRSR" id="PIRSR615500-1"/>
    </source>
</evidence>
<feature type="domain" description="Inhibitor I9" evidence="11">
    <location>
        <begin position="79"/>
        <end position="168"/>
    </location>
</feature>
<dbReference type="PROSITE" id="PS51892">
    <property type="entry name" value="SUBTILASE"/>
    <property type="match status" value="1"/>
</dbReference>
<dbReference type="InterPro" id="IPR003137">
    <property type="entry name" value="PA_domain"/>
</dbReference>
<dbReference type="FunFam" id="3.50.30.30:FF:000005">
    <property type="entry name" value="subtilisin-like protease SBT1.5"/>
    <property type="match status" value="1"/>
</dbReference>
<dbReference type="InterPro" id="IPR045051">
    <property type="entry name" value="SBT"/>
</dbReference>